<dbReference type="PANTHER" id="PTHR10605">
    <property type="entry name" value="HEPARAN SULFATE SULFOTRANSFERASE"/>
    <property type="match status" value="1"/>
</dbReference>
<dbReference type="InterPro" id="IPR027417">
    <property type="entry name" value="P-loop_NTPase"/>
</dbReference>
<keyword evidence="3" id="KW-1185">Reference proteome</keyword>
<evidence type="ECO:0008006" key="4">
    <source>
        <dbReference type="Google" id="ProtNLM"/>
    </source>
</evidence>
<dbReference type="Proteomes" id="UP000199555">
    <property type="component" value="Unassembled WGS sequence"/>
</dbReference>
<organism evidence="2 3">
    <name type="scientific">Paracoccus chinensis</name>
    <dbReference type="NCBI Taxonomy" id="525640"/>
    <lineage>
        <taxon>Bacteria</taxon>
        <taxon>Pseudomonadati</taxon>
        <taxon>Pseudomonadota</taxon>
        <taxon>Alphaproteobacteria</taxon>
        <taxon>Rhodobacterales</taxon>
        <taxon>Paracoccaceae</taxon>
        <taxon>Paracoccus</taxon>
    </lineage>
</organism>
<dbReference type="EMBL" id="FNGE01000015">
    <property type="protein sequence ID" value="SDL61953.1"/>
    <property type="molecule type" value="Genomic_DNA"/>
</dbReference>
<dbReference type="PANTHER" id="PTHR10605:SF56">
    <property type="entry name" value="BIFUNCTIONAL HEPARAN SULFATE N-DEACETYLASE_N-SULFOTRANSFERASE"/>
    <property type="match status" value="1"/>
</dbReference>
<reference evidence="3" key="1">
    <citation type="submission" date="2016-10" db="EMBL/GenBank/DDBJ databases">
        <authorList>
            <person name="Varghese N."/>
            <person name="Submissions S."/>
        </authorList>
    </citation>
    <scope>NUCLEOTIDE SEQUENCE [LARGE SCALE GENOMIC DNA]</scope>
    <source>
        <strain evidence="3">CGMCC 1.7655</strain>
    </source>
</reference>
<accession>A0A1G9LJE5</accession>
<protein>
    <recommendedName>
        <fullName evidence="4">Sulfotransferase family protein</fullName>
    </recommendedName>
</protein>
<dbReference type="Gene3D" id="3.40.50.300">
    <property type="entry name" value="P-loop containing nucleotide triphosphate hydrolases"/>
    <property type="match status" value="1"/>
</dbReference>
<sequence length="381" mass="42308">MTTTPNLLILGAQFAGSSWIRSVLKGHPEVFCPEKDDPSFLNRPDCESPEQLRNYLASFGAASPRQRWRVNHSAAYFWTFDPARSTTQPPESHNRALPQSAFRLLGGETRLVVSLRHPVQRAISAFLHHGRLGRIPPGTPLREAAGRMGILDIGHYDQHLAQWLEHFPPEQLLAIILEPETCPDPAPACRALEEFLGLSSPLLRKDLPISTEARPARPEGAVIPTGNPGVEPIRPADVRYLLDRYARTLDALKSRFGDRLAAWDAETELLRKFADRPERPAVVQGAPRPLRDRLVDAGLDVHLEAANAAAKGLEFEAPARIWKALVHGRCRLGAFWLCCANRLRDGPLPFPEQTYPTASVMGLPRPVKPFSTATRTWNSAT</sequence>
<dbReference type="AlphaFoldDB" id="A0A1G9LJE5"/>
<name>A0A1G9LJE5_9RHOB</name>
<dbReference type="SUPFAM" id="SSF52540">
    <property type="entry name" value="P-loop containing nucleoside triphosphate hydrolases"/>
    <property type="match status" value="1"/>
</dbReference>
<evidence type="ECO:0000313" key="2">
    <source>
        <dbReference type="EMBL" id="SDL61953.1"/>
    </source>
</evidence>
<keyword evidence="1" id="KW-0808">Transferase</keyword>
<proteinExistence type="predicted"/>
<dbReference type="InterPro" id="IPR037359">
    <property type="entry name" value="NST/OST"/>
</dbReference>
<evidence type="ECO:0000313" key="3">
    <source>
        <dbReference type="Proteomes" id="UP000199555"/>
    </source>
</evidence>
<dbReference type="STRING" id="525640.SAMN04487971_11515"/>
<evidence type="ECO:0000256" key="1">
    <source>
        <dbReference type="ARBA" id="ARBA00022679"/>
    </source>
</evidence>
<dbReference type="GO" id="GO:0008146">
    <property type="term" value="F:sulfotransferase activity"/>
    <property type="evidence" value="ECO:0007669"/>
    <property type="project" value="InterPro"/>
</dbReference>
<gene>
    <name evidence="2" type="ORF">SAMN04487971_11515</name>
</gene>